<dbReference type="PROSITE" id="PS51257">
    <property type="entry name" value="PROKAR_LIPOPROTEIN"/>
    <property type="match status" value="1"/>
</dbReference>
<proteinExistence type="predicted"/>
<name>A0A6B3N8L0_9CYAN</name>
<reference evidence="1" key="1">
    <citation type="submission" date="2019-11" db="EMBL/GenBank/DDBJ databases">
        <title>Genomic insights into an expanded diversity of filamentous marine cyanobacteria reveals the extraordinary biosynthetic potential of Moorea and Okeania.</title>
        <authorList>
            <person name="Ferreira Leao T."/>
            <person name="Wang M."/>
            <person name="Moss N."/>
            <person name="Da Silva R."/>
            <person name="Sanders J."/>
            <person name="Nurk S."/>
            <person name="Gurevich A."/>
            <person name="Humphrey G."/>
            <person name="Reher R."/>
            <person name="Zhu Q."/>
            <person name="Belda-Ferre P."/>
            <person name="Glukhov E."/>
            <person name="Rex R."/>
            <person name="Dorrestein P.C."/>
            <person name="Knight R."/>
            <person name="Pevzner P."/>
            <person name="Gerwick W.H."/>
            <person name="Gerwick L."/>
        </authorList>
    </citation>
    <scope>NUCLEOTIDE SEQUENCE</scope>
    <source>
        <strain evidence="1">SIO1C4</strain>
    </source>
</reference>
<accession>A0A6B3N8L0</accession>
<organism evidence="1">
    <name type="scientific">Symploca sp. SIO1C4</name>
    <dbReference type="NCBI Taxonomy" id="2607765"/>
    <lineage>
        <taxon>Bacteria</taxon>
        <taxon>Bacillati</taxon>
        <taxon>Cyanobacteriota</taxon>
        <taxon>Cyanophyceae</taxon>
        <taxon>Coleofasciculales</taxon>
        <taxon>Coleofasciculaceae</taxon>
        <taxon>Symploca</taxon>
    </lineage>
</organism>
<gene>
    <name evidence="1" type="ORF">F6J89_10095</name>
</gene>
<comment type="caution">
    <text evidence="1">The sequence shown here is derived from an EMBL/GenBank/DDBJ whole genome shotgun (WGS) entry which is preliminary data.</text>
</comment>
<evidence type="ECO:0000313" key="1">
    <source>
        <dbReference type="EMBL" id="NER27967.1"/>
    </source>
</evidence>
<protein>
    <submittedName>
        <fullName evidence="1">Uncharacterized protein</fullName>
    </submittedName>
</protein>
<dbReference type="AlphaFoldDB" id="A0A6B3N8L0"/>
<dbReference type="EMBL" id="JAAHFQ010000153">
    <property type="protein sequence ID" value="NER27967.1"/>
    <property type="molecule type" value="Genomic_DNA"/>
</dbReference>
<sequence length="253" mass="27850">MLKPPLIFTTMLLAAVFTLTSCNRQESSSYPTEEQVSLEKNLVYKGLVKQEVLVASFLSGTNIKYLGLTEDDSAEVNIDGQRALKRRGDSLDWQGSPLEGVTVALNQRLIILSKEKLQLGGNLRMEVEDVVPKPGLVPQAPDEPSLNLVVYKVPVLYWVKVGEEIPGTTFTYVGKTEKGAELSGLPEGDLPYRQTGDSVTWKGQLRPKVYLDLALRTTLYNEKRLNVSGLATIILATGDQSLNTRLETTTASH</sequence>